<dbReference type="PANTHER" id="PTHR20855:SF129">
    <property type="entry name" value="HEMOLYSIN-3 HOMOLOG"/>
    <property type="match status" value="1"/>
</dbReference>
<dbReference type="Proteomes" id="UP000288227">
    <property type="component" value="Unassembled WGS sequence"/>
</dbReference>
<dbReference type="EMBL" id="BHXQ01000002">
    <property type="protein sequence ID" value="GCC50833.1"/>
    <property type="molecule type" value="Genomic_DNA"/>
</dbReference>
<comment type="similarity">
    <text evidence="2">Belongs to the UPF0073 (Hly-III) family.</text>
</comment>
<evidence type="ECO:0000256" key="3">
    <source>
        <dbReference type="ARBA" id="ARBA00022692"/>
    </source>
</evidence>
<dbReference type="RefSeq" id="WP_127121493.1">
    <property type="nucleotide sequence ID" value="NZ_BHXQ01000002.1"/>
</dbReference>
<evidence type="ECO:0000256" key="7">
    <source>
        <dbReference type="SAM" id="Phobius"/>
    </source>
</evidence>
<protein>
    <submittedName>
        <fullName evidence="8">Hemolysin III-like protein</fullName>
    </submittedName>
</protein>
<name>A0A401U7G6_9BACT</name>
<dbReference type="AlphaFoldDB" id="A0A401U7G6"/>
<dbReference type="GO" id="GO:0016020">
    <property type="term" value="C:membrane"/>
    <property type="evidence" value="ECO:0007669"/>
    <property type="project" value="InterPro"/>
</dbReference>
<dbReference type="Pfam" id="PF03006">
    <property type="entry name" value="HlyIII"/>
    <property type="match status" value="1"/>
</dbReference>
<dbReference type="GO" id="GO:0140911">
    <property type="term" value="F:pore-forming activity"/>
    <property type="evidence" value="ECO:0007669"/>
    <property type="project" value="InterPro"/>
</dbReference>
<keyword evidence="6" id="KW-0862">Zinc</keyword>
<accession>A0A401U7G6</accession>
<feature type="transmembrane region" description="Helical" evidence="7">
    <location>
        <begin position="194"/>
        <end position="213"/>
    </location>
</feature>
<comment type="caution">
    <text evidence="8">The sequence shown here is derived from an EMBL/GenBank/DDBJ whole genome shotgun (WGS) entry which is preliminary data.</text>
</comment>
<feature type="transmembrane region" description="Helical" evidence="7">
    <location>
        <begin position="46"/>
        <end position="65"/>
    </location>
</feature>
<feature type="binding site" evidence="6">
    <location>
        <position position="195"/>
    </location>
    <ligand>
        <name>Zn(2+)</name>
        <dbReference type="ChEBI" id="CHEBI:29105"/>
    </ligand>
</feature>
<evidence type="ECO:0000256" key="6">
    <source>
        <dbReference type="PIRSR" id="PIRSR604254-1"/>
    </source>
</evidence>
<feature type="transmembrane region" description="Helical" evidence="7">
    <location>
        <begin position="86"/>
        <end position="104"/>
    </location>
</feature>
<evidence type="ECO:0000256" key="5">
    <source>
        <dbReference type="ARBA" id="ARBA00023136"/>
    </source>
</evidence>
<dbReference type="GO" id="GO:0046872">
    <property type="term" value="F:metal ion binding"/>
    <property type="evidence" value="ECO:0007669"/>
    <property type="project" value="UniProtKB-KW"/>
</dbReference>
<dbReference type="InterPro" id="IPR004254">
    <property type="entry name" value="AdipoR/HlyIII-related"/>
</dbReference>
<evidence type="ECO:0000313" key="9">
    <source>
        <dbReference type="Proteomes" id="UP000288227"/>
    </source>
</evidence>
<evidence type="ECO:0000256" key="1">
    <source>
        <dbReference type="ARBA" id="ARBA00004127"/>
    </source>
</evidence>
<keyword evidence="4 7" id="KW-1133">Transmembrane helix</keyword>
<evidence type="ECO:0000256" key="2">
    <source>
        <dbReference type="ARBA" id="ARBA00008488"/>
    </source>
</evidence>
<evidence type="ECO:0000256" key="4">
    <source>
        <dbReference type="ARBA" id="ARBA00022989"/>
    </source>
</evidence>
<organism evidence="8 9">
    <name type="scientific">Chryseotalea sanaruensis</name>
    <dbReference type="NCBI Taxonomy" id="2482724"/>
    <lineage>
        <taxon>Bacteria</taxon>
        <taxon>Pseudomonadati</taxon>
        <taxon>Bacteroidota</taxon>
        <taxon>Cytophagia</taxon>
        <taxon>Cytophagales</taxon>
        <taxon>Chryseotaleaceae</taxon>
        <taxon>Chryseotalea</taxon>
    </lineage>
</organism>
<evidence type="ECO:0000313" key="8">
    <source>
        <dbReference type="EMBL" id="GCC50833.1"/>
    </source>
</evidence>
<gene>
    <name evidence="8" type="ORF">SanaruYs_10510</name>
</gene>
<proteinExistence type="inferred from homology"/>
<feature type="transmembrane region" description="Helical" evidence="7">
    <location>
        <begin position="110"/>
        <end position="128"/>
    </location>
</feature>
<feature type="transmembrane region" description="Helical" evidence="7">
    <location>
        <begin position="159"/>
        <end position="182"/>
    </location>
</feature>
<feature type="transmembrane region" description="Helical" evidence="7">
    <location>
        <begin position="135"/>
        <end position="153"/>
    </location>
</feature>
<feature type="binding site" evidence="6">
    <location>
        <position position="191"/>
    </location>
    <ligand>
        <name>Zn(2+)</name>
        <dbReference type="ChEBI" id="CHEBI:29105"/>
    </ligand>
</feature>
<dbReference type="PANTHER" id="PTHR20855">
    <property type="entry name" value="ADIPOR/PROGESTIN RECEPTOR-RELATED"/>
    <property type="match status" value="1"/>
</dbReference>
<keyword evidence="3 7" id="KW-0812">Transmembrane</keyword>
<keyword evidence="9" id="KW-1185">Reference proteome</keyword>
<comment type="subcellular location">
    <subcellularLocation>
        <location evidence="1">Endomembrane system</location>
        <topology evidence="1">Multi-pass membrane protein</topology>
    </subcellularLocation>
</comment>
<feature type="transmembrane region" description="Helical" evidence="7">
    <location>
        <begin position="21"/>
        <end position="40"/>
    </location>
</feature>
<dbReference type="OrthoDB" id="9813689at2"/>
<dbReference type="InterPro" id="IPR005744">
    <property type="entry name" value="Hy-lIII"/>
</dbReference>
<keyword evidence="5 7" id="KW-0472">Membrane</keyword>
<dbReference type="GO" id="GO:0012505">
    <property type="term" value="C:endomembrane system"/>
    <property type="evidence" value="ECO:0007669"/>
    <property type="project" value="UniProtKB-SubCell"/>
</dbReference>
<reference evidence="8 9" key="1">
    <citation type="submission" date="2018-11" db="EMBL/GenBank/DDBJ databases">
        <title>Chryseotalea sanarue gen. nov., sp., nov., a member of the family Cytophagaceae, isolated from a brackish lake in Hamamatsu Japan.</title>
        <authorList>
            <person name="Maejima Y."/>
            <person name="Iino T."/>
            <person name="Muraguchi Y."/>
            <person name="Fukuda K."/>
            <person name="Ohkuma M."/>
            <person name="Moriuchi R."/>
            <person name="Dohra H."/>
            <person name="Kimbara K."/>
            <person name="Shintani M."/>
        </authorList>
    </citation>
    <scope>NUCLEOTIDE SEQUENCE [LARGE SCALE GENOMIC DNA]</scope>
    <source>
        <strain evidence="8 9">Ys</strain>
    </source>
</reference>
<dbReference type="NCBIfam" id="TIGR01065">
    <property type="entry name" value="hlyIII"/>
    <property type="match status" value="1"/>
</dbReference>
<feature type="binding site" evidence="6">
    <location>
        <position position="69"/>
    </location>
    <ligand>
        <name>Zn(2+)</name>
        <dbReference type="ChEBI" id="CHEBI:29105"/>
    </ligand>
</feature>
<sequence length="217" mass="23904">MAIKQDKQMSTGEEIANAITHGIGALLAIAALVVLIVMAAMHGTAWHVVSFSVFGTTLVLLYFASTLYHSFTPGRAKHLFHKFDHISIYLLIAGTYTPFCLTALRGWIGWTVFGIVWACAVLGAIVKAISVGSKVRLSTILYVLMGWVIIIAIKPLYEAISFTSFLFLIVGGVSYTLGTIFFLRDQVKYNHSVWHLFVLGGSVLHFFSVLNLLNSKF</sequence>
<keyword evidence="6" id="KW-0479">Metal-binding</keyword>